<feature type="compositionally biased region" description="Basic residues" evidence="1">
    <location>
        <begin position="80"/>
        <end position="99"/>
    </location>
</feature>
<dbReference type="PROSITE" id="PS51194">
    <property type="entry name" value="HELICASE_CTER"/>
    <property type="match status" value="1"/>
</dbReference>
<dbReference type="OrthoDB" id="10261556at2759"/>
<evidence type="ECO:0000313" key="4">
    <source>
        <dbReference type="Proteomes" id="UP000799118"/>
    </source>
</evidence>
<feature type="region of interest" description="Disordered" evidence="1">
    <location>
        <begin position="78"/>
        <end position="139"/>
    </location>
</feature>
<protein>
    <recommendedName>
        <fullName evidence="2">Helicase C-terminal domain-containing protein</fullName>
    </recommendedName>
</protein>
<accession>A0A6A4IM31</accession>
<evidence type="ECO:0000313" key="3">
    <source>
        <dbReference type="EMBL" id="KAE9409897.1"/>
    </source>
</evidence>
<organism evidence="3 4">
    <name type="scientific">Gymnopus androsaceus JB14</name>
    <dbReference type="NCBI Taxonomy" id="1447944"/>
    <lineage>
        <taxon>Eukaryota</taxon>
        <taxon>Fungi</taxon>
        <taxon>Dikarya</taxon>
        <taxon>Basidiomycota</taxon>
        <taxon>Agaricomycotina</taxon>
        <taxon>Agaricomycetes</taxon>
        <taxon>Agaricomycetidae</taxon>
        <taxon>Agaricales</taxon>
        <taxon>Marasmiineae</taxon>
        <taxon>Omphalotaceae</taxon>
        <taxon>Gymnopus</taxon>
    </lineage>
</organism>
<dbReference type="InterPro" id="IPR027417">
    <property type="entry name" value="P-loop_NTPase"/>
</dbReference>
<evidence type="ECO:0000256" key="1">
    <source>
        <dbReference type="SAM" id="MobiDB-lite"/>
    </source>
</evidence>
<feature type="compositionally biased region" description="Basic and acidic residues" evidence="1">
    <location>
        <begin position="105"/>
        <end position="123"/>
    </location>
</feature>
<gene>
    <name evidence="3" type="ORF">BT96DRAFT_984237</name>
</gene>
<feature type="domain" description="Helicase C-terminal" evidence="2">
    <location>
        <begin position="1"/>
        <end position="100"/>
    </location>
</feature>
<dbReference type="InterPro" id="IPR001650">
    <property type="entry name" value="Helicase_C-like"/>
</dbReference>
<dbReference type="Gene3D" id="3.40.50.300">
    <property type="entry name" value="P-loop containing nucleotide triphosphate hydrolases"/>
    <property type="match status" value="1"/>
</dbReference>
<dbReference type="SUPFAM" id="SSF52540">
    <property type="entry name" value="P-loop containing nucleoside triphosphate hydrolases"/>
    <property type="match status" value="1"/>
</dbReference>
<dbReference type="Pfam" id="PF00271">
    <property type="entry name" value="Helicase_C"/>
    <property type="match status" value="1"/>
</dbReference>
<name>A0A6A4IM31_9AGAR</name>
<dbReference type="EMBL" id="ML769386">
    <property type="protein sequence ID" value="KAE9409897.1"/>
    <property type="molecule type" value="Genomic_DNA"/>
</dbReference>
<dbReference type="CDD" id="cd18785">
    <property type="entry name" value="SF2_C"/>
    <property type="match status" value="1"/>
</dbReference>
<proteinExistence type="predicted"/>
<dbReference type="AlphaFoldDB" id="A0A6A4IM31"/>
<dbReference type="Proteomes" id="UP000799118">
    <property type="component" value="Unassembled WGS sequence"/>
</dbReference>
<reference evidence="3" key="1">
    <citation type="journal article" date="2019" name="Environ. Microbiol.">
        <title>Fungal ecological strategies reflected in gene transcription - a case study of two litter decomposers.</title>
        <authorList>
            <person name="Barbi F."/>
            <person name="Kohler A."/>
            <person name="Barry K."/>
            <person name="Baskaran P."/>
            <person name="Daum C."/>
            <person name="Fauchery L."/>
            <person name="Ihrmark K."/>
            <person name="Kuo A."/>
            <person name="LaButti K."/>
            <person name="Lipzen A."/>
            <person name="Morin E."/>
            <person name="Grigoriev I.V."/>
            <person name="Henrissat B."/>
            <person name="Lindahl B."/>
            <person name="Martin F."/>
        </authorList>
    </citation>
    <scope>NUCLEOTIDE SEQUENCE</scope>
    <source>
        <strain evidence="3">JB14</strain>
    </source>
</reference>
<sequence>MDDLKEGNIWGIICTDVAGMGLDVSNIELVVQWGHVDSTCTLVQRLGRGGRDTRREARGVYFVESEYFDAARRQKEERRAKKCRKKAKGQNSTPKRRRVVGGADPCRRGKNAETMVEKEDNGRASESGESDDSDIDAGKECDSAERHHTVNLDKNTLPSHILPSRKGMASSTYENVVMDAFVNAESQGYCPRQVLDEYYHNDCAMEFHCHCNGRCSKRISHVCCSVCNPESDTFAMQDLPSLPTKKRGKNRIKLEPYDMEDADYDFRDDLNKWRHRVLVESFQDDVFYGAELILPNGVRDRIVNLVHYGKLGSVQTLVEQTKWNDAQNYGAEIMAIIMKHHPPPPPLPSTPAPTSLFASTLLSTQAPATLTPLLTASGAGFAQTSQKAYSCGRCKAAGLPSAGHTGVYC</sequence>
<keyword evidence="4" id="KW-1185">Reference proteome</keyword>
<evidence type="ECO:0000259" key="2">
    <source>
        <dbReference type="PROSITE" id="PS51194"/>
    </source>
</evidence>